<dbReference type="EMBL" id="CABVLZ010000002">
    <property type="protein sequence ID" value="VVU94958.1"/>
    <property type="molecule type" value="Genomic_DNA"/>
</dbReference>
<dbReference type="AlphaFoldDB" id="A0A5E8CHS4"/>
<dbReference type="InterPro" id="IPR038763">
    <property type="entry name" value="DHH_sf"/>
</dbReference>
<name>A0A5E8CHS4_9ZZZZ</name>
<proteinExistence type="predicted"/>
<gene>
    <name evidence="1" type="ORF">CPAV1605_683</name>
</gene>
<accession>A0A5E8CHS4</accession>
<protein>
    <submittedName>
        <fullName evidence="1">Uncharacterized protein</fullName>
    </submittedName>
</protein>
<reference evidence="1" key="1">
    <citation type="submission" date="2019-09" db="EMBL/GenBank/DDBJ databases">
        <authorList>
            <person name="Needham M D."/>
        </authorList>
    </citation>
    <scope>NUCLEOTIDE SEQUENCE</scope>
</reference>
<evidence type="ECO:0000313" key="1">
    <source>
        <dbReference type="EMBL" id="VVU94958.1"/>
    </source>
</evidence>
<dbReference type="Gene3D" id="3.10.310.30">
    <property type="match status" value="1"/>
</dbReference>
<sequence length="278" mass="31841">MNNLVIYHKNCNDGFGAALVAWLKFGDDAEYYAANHYSNPPNVSNKNVYILDFSYSADIINKMLKEVQSLIIIDHHLSAKKDLEQIPVENKIFDMNHSGATLSWNYFFPNTKTPLLLEYIEDRDIWKNELENTKECFFGLNEIKKDFKIWKQYLDDEKVKDLLKTGSIIYNHNQDLINFLSRSSYLKSTVLSDNKSYNIAYLNSSVLKSDLGNHLLVKVYPEADFSAIYHYDGGDNKTIYSLRSTDEKTDVSEIAKKYNGGGHRNASGLAISGFQINL</sequence>
<dbReference type="PANTHER" id="PTHR46922:SF4">
    <property type="entry name" value="DHHA1 DOMAIN PROTEIN"/>
    <property type="match status" value="1"/>
</dbReference>
<organism evidence="1">
    <name type="scientific">seawater metagenome</name>
    <dbReference type="NCBI Taxonomy" id="1561972"/>
    <lineage>
        <taxon>unclassified sequences</taxon>
        <taxon>metagenomes</taxon>
        <taxon>ecological metagenomes</taxon>
    </lineage>
</organism>
<dbReference type="PANTHER" id="PTHR46922">
    <property type="entry name" value="DHHA1 DOMAIN PROTEIN"/>
    <property type="match status" value="1"/>
</dbReference>
<dbReference type="SUPFAM" id="SSF64182">
    <property type="entry name" value="DHH phosphoesterases"/>
    <property type="match status" value="1"/>
</dbReference>